<gene>
    <name evidence="2" type="ORF">LNQ34_18100</name>
</gene>
<keyword evidence="3" id="KW-1185">Reference proteome</keyword>
<keyword evidence="1" id="KW-0812">Transmembrane</keyword>
<evidence type="ECO:0000256" key="1">
    <source>
        <dbReference type="SAM" id="Phobius"/>
    </source>
</evidence>
<dbReference type="EMBL" id="JAJJMN010000002">
    <property type="protein sequence ID" value="MCC9019687.1"/>
    <property type="molecule type" value="Genomic_DNA"/>
</dbReference>
<keyword evidence="1" id="KW-1133">Transmembrane helix</keyword>
<dbReference type="RefSeq" id="WP_230000735.1">
    <property type="nucleotide sequence ID" value="NZ_JAJJMN010000002.1"/>
</dbReference>
<accession>A0ABS8M4H1</accession>
<proteinExistence type="predicted"/>
<comment type="caution">
    <text evidence="2">The sequence shown here is derived from an EMBL/GenBank/DDBJ whole genome shotgun (WGS) entry which is preliminary data.</text>
</comment>
<feature type="transmembrane region" description="Helical" evidence="1">
    <location>
        <begin position="15"/>
        <end position="35"/>
    </location>
</feature>
<name>A0ABS8M4H1_9FLAO</name>
<dbReference type="Proteomes" id="UP001430700">
    <property type="component" value="Unassembled WGS sequence"/>
</dbReference>
<reference evidence="2" key="1">
    <citation type="submission" date="2021-11" db="EMBL/GenBank/DDBJ databases">
        <title>Description of novel Flavobacterium species.</title>
        <authorList>
            <person name="Saticioglu I.B."/>
            <person name="Ay H."/>
            <person name="Altun S."/>
            <person name="Duman M."/>
        </authorList>
    </citation>
    <scope>NUCLEOTIDE SEQUENCE</scope>
    <source>
        <strain evidence="2">F-126</strain>
    </source>
</reference>
<organism evidence="2 3">
    <name type="scientific">Flavobacterium lipolyticum</name>
    <dbReference type="NCBI Taxonomy" id="2893754"/>
    <lineage>
        <taxon>Bacteria</taxon>
        <taxon>Pseudomonadati</taxon>
        <taxon>Bacteroidota</taxon>
        <taxon>Flavobacteriia</taxon>
        <taxon>Flavobacteriales</taxon>
        <taxon>Flavobacteriaceae</taxon>
        <taxon>Flavobacterium</taxon>
    </lineage>
</organism>
<evidence type="ECO:0000313" key="3">
    <source>
        <dbReference type="Proteomes" id="UP001430700"/>
    </source>
</evidence>
<sequence>MKNEGFELSAKQLKVILTVVTIIFVIFLMYNFFILDNREKLLDTSLKNIQEENYQGFVINKNYDKDNHNSPMIYLKNETKVAVFGEFWSKIEIGDSIVKKKGETVITVYRNNEKFILDNQEIINGLKKK</sequence>
<protein>
    <submittedName>
        <fullName evidence="2">Uncharacterized protein</fullName>
    </submittedName>
</protein>
<keyword evidence="1" id="KW-0472">Membrane</keyword>
<evidence type="ECO:0000313" key="2">
    <source>
        <dbReference type="EMBL" id="MCC9019687.1"/>
    </source>
</evidence>